<dbReference type="Proteomes" id="UP000078348">
    <property type="component" value="Unassembled WGS sequence"/>
</dbReference>
<feature type="domain" description="Proteasome activator PA28 C-terminal" evidence="3">
    <location>
        <begin position="63"/>
        <end position="204"/>
    </location>
</feature>
<dbReference type="PANTHER" id="PTHR10660:SF2">
    <property type="entry name" value="LD45860P"/>
    <property type="match status" value="1"/>
</dbReference>
<dbReference type="Pfam" id="PF02252">
    <property type="entry name" value="PA28_C"/>
    <property type="match status" value="1"/>
</dbReference>
<dbReference type="EMBL" id="LXWW01000453">
    <property type="protein sequence ID" value="OAO13181.1"/>
    <property type="molecule type" value="Genomic_DNA"/>
</dbReference>
<dbReference type="InterPro" id="IPR036252">
    <property type="entry name" value="Proteasome_activ_sf"/>
</dbReference>
<dbReference type="STRING" id="478820.A0A196SA21"/>
<reference evidence="4 5" key="1">
    <citation type="submission" date="2016-05" db="EMBL/GenBank/DDBJ databases">
        <title>Nuclear genome of Blastocystis sp. subtype 1 NandII.</title>
        <authorList>
            <person name="Gentekaki E."/>
            <person name="Curtis B."/>
            <person name="Stairs C."/>
            <person name="Eme L."/>
            <person name="Herman E."/>
            <person name="Klimes V."/>
            <person name="Arias M.C."/>
            <person name="Elias M."/>
            <person name="Hilliou F."/>
            <person name="Klute M."/>
            <person name="Malik S.-B."/>
            <person name="Pightling A."/>
            <person name="Rachubinski R."/>
            <person name="Salas D."/>
            <person name="Schlacht A."/>
            <person name="Suga H."/>
            <person name="Archibald J."/>
            <person name="Ball S.G."/>
            <person name="Clark G."/>
            <person name="Dacks J."/>
            <person name="Van Der Giezen M."/>
            <person name="Tsaousis A."/>
            <person name="Roger A."/>
        </authorList>
    </citation>
    <scope>NUCLEOTIDE SEQUENCE [LARGE SCALE GENOMIC DNA]</scope>
    <source>
        <strain evidence="5">ATCC 50177 / NandII</strain>
    </source>
</reference>
<dbReference type="GO" id="GO:0008537">
    <property type="term" value="C:proteasome activator complex"/>
    <property type="evidence" value="ECO:0007669"/>
    <property type="project" value="InterPro"/>
</dbReference>
<dbReference type="OrthoDB" id="6591885at2759"/>
<evidence type="ECO:0000259" key="3">
    <source>
        <dbReference type="Pfam" id="PF02252"/>
    </source>
</evidence>
<comment type="similarity">
    <text evidence="1">Belongs to the PA28 family.</text>
</comment>
<dbReference type="AlphaFoldDB" id="A0A196SA21"/>
<dbReference type="GO" id="GO:0061133">
    <property type="term" value="F:endopeptidase activator activity"/>
    <property type="evidence" value="ECO:0007669"/>
    <property type="project" value="TreeGrafter"/>
</dbReference>
<dbReference type="InterPro" id="IPR003186">
    <property type="entry name" value="PA28_C"/>
</dbReference>
<dbReference type="InterPro" id="IPR036997">
    <property type="entry name" value="PA28_C_sf"/>
</dbReference>
<gene>
    <name evidence="4" type="ORF">AV274_5123</name>
</gene>
<comment type="caution">
    <text evidence="4">The sequence shown here is derived from an EMBL/GenBank/DDBJ whole genome shotgun (WGS) entry which is preliminary data.</text>
</comment>
<dbReference type="SUPFAM" id="SSF47216">
    <property type="entry name" value="Proteasome activator"/>
    <property type="match status" value="1"/>
</dbReference>
<evidence type="ECO:0000256" key="2">
    <source>
        <dbReference type="ARBA" id="ARBA00022942"/>
    </source>
</evidence>
<evidence type="ECO:0000256" key="1">
    <source>
        <dbReference type="ARBA" id="ARBA00005883"/>
    </source>
</evidence>
<proteinExistence type="inferred from homology"/>
<dbReference type="FunFam" id="1.20.120.180:FF:000002">
    <property type="entry name" value="Proteasome activator complex subunit 1"/>
    <property type="match status" value="1"/>
</dbReference>
<protein>
    <submittedName>
        <fullName evidence="4">Proteasome activator complex subunit 1</fullName>
    </submittedName>
</protein>
<dbReference type="GO" id="GO:0061136">
    <property type="term" value="P:regulation of proteasomal protein catabolic process"/>
    <property type="evidence" value="ECO:0007669"/>
    <property type="project" value="TreeGrafter"/>
</dbReference>
<dbReference type="Gene3D" id="1.20.120.180">
    <property type="entry name" value="Proteasome activator pa28, C-terminal domain"/>
    <property type="match status" value="1"/>
</dbReference>
<dbReference type="PANTHER" id="PTHR10660">
    <property type="entry name" value="PROTEASOME REGULATOR PA28"/>
    <property type="match status" value="1"/>
</dbReference>
<dbReference type="GO" id="GO:0005737">
    <property type="term" value="C:cytoplasm"/>
    <property type="evidence" value="ECO:0007669"/>
    <property type="project" value="TreeGrafter"/>
</dbReference>
<accession>A0A196SA21</accession>
<sequence>MDQMDQSVRKEFEELVERTREEAENIMQVEMPKKLVFLNDFSREILDSISEVSTDVNMESTTIASNEKICKLLERIKQELWDMINYIITVKFFIMLNQPRKEDGNTFGVEVQNEIVSDLTDSLESARQILSDMIQYFSTRGSYVVSSLNNPHVADFISGVSSFDNKELLLISQNVIDIRNTYAALYDKIMKNYDKIVKPRGTHTGLKWDTMY</sequence>
<name>A0A196SA21_BLAHN</name>
<dbReference type="InterPro" id="IPR009077">
    <property type="entry name" value="Proteasome_activ_PA28"/>
</dbReference>
<keyword evidence="2 4" id="KW-0647">Proteasome</keyword>
<evidence type="ECO:0000313" key="5">
    <source>
        <dbReference type="Proteomes" id="UP000078348"/>
    </source>
</evidence>
<evidence type="ECO:0000313" key="4">
    <source>
        <dbReference type="EMBL" id="OAO13181.1"/>
    </source>
</evidence>
<keyword evidence="5" id="KW-1185">Reference proteome</keyword>
<dbReference type="GO" id="GO:2000045">
    <property type="term" value="P:regulation of G1/S transition of mitotic cell cycle"/>
    <property type="evidence" value="ECO:0007669"/>
    <property type="project" value="TreeGrafter"/>
</dbReference>
<organism evidence="4 5">
    <name type="scientific">Blastocystis sp. subtype 1 (strain ATCC 50177 / NandII)</name>
    <dbReference type="NCBI Taxonomy" id="478820"/>
    <lineage>
        <taxon>Eukaryota</taxon>
        <taxon>Sar</taxon>
        <taxon>Stramenopiles</taxon>
        <taxon>Bigyra</taxon>
        <taxon>Opalozoa</taxon>
        <taxon>Opalinata</taxon>
        <taxon>Blastocystidae</taxon>
        <taxon>Blastocystis</taxon>
    </lineage>
</organism>
<dbReference type="GO" id="GO:0005654">
    <property type="term" value="C:nucleoplasm"/>
    <property type="evidence" value="ECO:0007669"/>
    <property type="project" value="TreeGrafter"/>
</dbReference>